<evidence type="ECO:0000256" key="1">
    <source>
        <dbReference type="SAM" id="MobiDB-lite"/>
    </source>
</evidence>
<organism evidence="2 3">
    <name type="scientific">Aspergillus keveii</name>
    <dbReference type="NCBI Taxonomy" id="714993"/>
    <lineage>
        <taxon>Eukaryota</taxon>
        <taxon>Fungi</taxon>
        <taxon>Dikarya</taxon>
        <taxon>Ascomycota</taxon>
        <taxon>Pezizomycotina</taxon>
        <taxon>Eurotiomycetes</taxon>
        <taxon>Eurotiomycetidae</taxon>
        <taxon>Eurotiales</taxon>
        <taxon>Aspergillaceae</taxon>
        <taxon>Aspergillus</taxon>
        <taxon>Aspergillus subgen. Nidulantes</taxon>
    </lineage>
</organism>
<gene>
    <name evidence="2" type="ORF">BJX66DRAFT_324582</name>
</gene>
<dbReference type="Proteomes" id="UP001610563">
    <property type="component" value="Unassembled WGS sequence"/>
</dbReference>
<feature type="region of interest" description="Disordered" evidence="1">
    <location>
        <begin position="137"/>
        <end position="196"/>
    </location>
</feature>
<sequence>MVGNIAPKKYKLVLGVLEVSYSQNYILKSNGNIKAVIGFDINYGETKESTVSLWRPLYIQEDGEELDMLDVRQEIRCQPFRAPDGIYVNQTQHIRLNLRDFAPDRLSADVRGLYLEISYEKLAEFLRDAEEMRQTRELGDGIKSDRKTRKRKYSSSSVEEMKTEDEAEHRLRETEDAERSAARDTDYNPLSRKRRI</sequence>
<evidence type="ECO:0000313" key="2">
    <source>
        <dbReference type="EMBL" id="KAL2795488.1"/>
    </source>
</evidence>
<accession>A0ABR4G901</accession>
<evidence type="ECO:0000313" key="3">
    <source>
        <dbReference type="Proteomes" id="UP001610563"/>
    </source>
</evidence>
<dbReference type="EMBL" id="JBFTWV010000034">
    <property type="protein sequence ID" value="KAL2795488.1"/>
    <property type="molecule type" value="Genomic_DNA"/>
</dbReference>
<comment type="caution">
    <text evidence="2">The sequence shown here is derived from an EMBL/GenBank/DDBJ whole genome shotgun (WGS) entry which is preliminary data.</text>
</comment>
<protein>
    <submittedName>
        <fullName evidence="2">Uncharacterized protein</fullName>
    </submittedName>
</protein>
<proteinExistence type="predicted"/>
<feature type="compositionally biased region" description="Basic and acidic residues" evidence="1">
    <location>
        <begin position="167"/>
        <end position="186"/>
    </location>
</feature>
<reference evidence="2 3" key="1">
    <citation type="submission" date="2024-07" db="EMBL/GenBank/DDBJ databases">
        <title>Section-level genome sequencing and comparative genomics of Aspergillus sections Usti and Cavernicolus.</title>
        <authorList>
            <consortium name="Lawrence Berkeley National Laboratory"/>
            <person name="Nybo J.L."/>
            <person name="Vesth T.C."/>
            <person name="Theobald S."/>
            <person name="Frisvad J.C."/>
            <person name="Larsen T.O."/>
            <person name="Kjaerboelling I."/>
            <person name="Rothschild-Mancinelli K."/>
            <person name="Lyhne E.K."/>
            <person name="Kogle M.E."/>
            <person name="Barry K."/>
            <person name="Clum A."/>
            <person name="Na H."/>
            <person name="Ledsgaard L."/>
            <person name="Lin J."/>
            <person name="Lipzen A."/>
            <person name="Kuo A."/>
            <person name="Riley R."/>
            <person name="Mondo S."/>
            <person name="Labutti K."/>
            <person name="Haridas S."/>
            <person name="Pangalinan J."/>
            <person name="Salamov A.A."/>
            <person name="Simmons B.A."/>
            <person name="Magnuson J.K."/>
            <person name="Chen J."/>
            <person name="Drula E."/>
            <person name="Henrissat B."/>
            <person name="Wiebenga A."/>
            <person name="Lubbers R.J."/>
            <person name="Gomes A.C."/>
            <person name="Makela M.R."/>
            <person name="Stajich J."/>
            <person name="Grigoriev I.V."/>
            <person name="Mortensen U.H."/>
            <person name="De Vries R.P."/>
            <person name="Baker S.E."/>
            <person name="Andersen M.R."/>
        </authorList>
    </citation>
    <scope>NUCLEOTIDE SEQUENCE [LARGE SCALE GENOMIC DNA]</scope>
    <source>
        <strain evidence="2 3">CBS 209.92</strain>
    </source>
</reference>
<keyword evidence="3" id="KW-1185">Reference proteome</keyword>
<name>A0ABR4G901_9EURO</name>